<dbReference type="HOGENOM" id="CLU_2157387_0_0_6"/>
<dbReference type="Proteomes" id="UP000028012">
    <property type="component" value="Unassembled WGS sequence"/>
</dbReference>
<protein>
    <submittedName>
        <fullName evidence="1">Uncharacterized protein</fullName>
    </submittedName>
</protein>
<organism evidence="1 2">
    <name type="scientific">Xanthomonas axonopodis pv. vasculorum</name>
    <dbReference type="NCBI Taxonomy" id="325777"/>
    <lineage>
        <taxon>Bacteria</taxon>
        <taxon>Pseudomonadati</taxon>
        <taxon>Pseudomonadota</taxon>
        <taxon>Gammaproteobacteria</taxon>
        <taxon>Lysobacterales</taxon>
        <taxon>Lysobacteraceae</taxon>
        <taxon>Xanthomonas</taxon>
    </lineage>
</organism>
<gene>
    <name evidence="1" type="ORF">GW15_0219275</name>
</gene>
<sequence length="111" mass="12534">MLCSGSLDTHEQTPTGAKRRWCACPLHPVLLRRTRDSVNELSGPTTHRAIYPGESRTLGSSMPYWQDASRRMDGLVELALRYQAPAQRSGSRADAFLQDAPWPWAILRNRN</sequence>
<dbReference type="AlphaFoldDB" id="A0A098PY27"/>
<reference evidence="1 2" key="1">
    <citation type="submission" date="2014-09" db="EMBL/GenBank/DDBJ databases">
        <title>A draft genome sequence for Xanthomonas axonopodis pv. vasculorum NCPPB 900.</title>
        <authorList>
            <person name="Harrison J."/>
            <person name="Studholme D.J."/>
        </authorList>
    </citation>
    <scope>NUCLEOTIDE SEQUENCE [LARGE SCALE GENOMIC DNA]</scope>
    <source>
        <strain evidence="1 2">NCPPB 900</strain>
    </source>
</reference>
<evidence type="ECO:0000313" key="1">
    <source>
        <dbReference type="EMBL" id="KGE50607.1"/>
    </source>
</evidence>
<accession>A0A098PY27</accession>
<proteinExistence type="predicted"/>
<dbReference type="STRING" id="325777.GW15_0219275"/>
<evidence type="ECO:0000313" key="2">
    <source>
        <dbReference type="Proteomes" id="UP000028012"/>
    </source>
</evidence>
<comment type="caution">
    <text evidence="1">The sequence shown here is derived from an EMBL/GenBank/DDBJ whole genome shotgun (WGS) entry which is preliminary data.</text>
</comment>
<dbReference type="EMBL" id="JPHD02000122">
    <property type="protein sequence ID" value="KGE50607.1"/>
    <property type="molecule type" value="Genomic_DNA"/>
</dbReference>
<name>A0A098PY27_9XANT</name>